<sequence length="30" mass="3506">GAIGYNQSQRCDTLLYLLVYPQRHLVKTRV</sequence>
<evidence type="ECO:0000313" key="4">
    <source>
        <dbReference type="EMBL" id="CAF4334905.1"/>
    </source>
</evidence>
<comment type="caution">
    <text evidence="2">The sequence shown here is derived from an EMBL/GenBank/DDBJ whole genome shotgun (WGS) entry which is preliminary data.</text>
</comment>
<evidence type="ECO:0000313" key="5">
    <source>
        <dbReference type="Proteomes" id="UP000681967"/>
    </source>
</evidence>
<reference evidence="2" key="1">
    <citation type="submission" date="2021-02" db="EMBL/GenBank/DDBJ databases">
        <authorList>
            <person name="Nowell W R."/>
        </authorList>
    </citation>
    <scope>NUCLEOTIDE SEQUENCE</scope>
</reference>
<dbReference type="EMBL" id="CAJOBH010019711">
    <property type="protein sequence ID" value="CAF4214242.1"/>
    <property type="molecule type" value="Genomic_DNA"/>
</dbReference>
<accession>A0A8S2S7J4</accession>
<feature type="non-terminal residue" evidence="2">
    <location>
        <position position="1"/>
    </location>
</feature>
<gene>
    <name evidence="1" type="ORF">BYL167_LOCUS24095</name>
    <name evidence="2" type="ORF">BYL167_LOCUS24120</name>
    <name evidence="4" type="ORF">GIL414_LOCUS27293</name>
    <name evidence="3" type="ORF">SMN809_LOCUS26752</name>
</gene>
<dbReference type="AlphaFoldDB" id="A0A8S2S7J4"/>
<evidence type="ECO:0000313" key="1">
    <source>
        <dbReference type="EMBL" id="CAF4213634.1"/>
    </source>
</evidence>
<proteinExistence type="predicted"/>
<dbReference type="EMBL" id="CAJOBI010039272">
    <property type="protein sequence ID" value="CAF4316251.1"/>
    <property type="molecule type" value="Genomic_DNA"/>
</dbReference>
<dbReference type="Proteomes" id="UP000676336">
    <property type="component" value="Unassembled WGS sequence"/>
</dbReference>
<evidence type="ECO:0000313" key="3">
    <source>
        <dbReference type="EMBL" id="CAF4316251.1"/>
    </source>
</evidence>
<organism evidence="2 5">
    <name type="scientific">Rotaria magnacalcarata</name>
    <dbReference type="NCBI Taxonomy" id="392030"/>
    <lineage>
        <taxon>Eukaryota</taxon>
        <taxon>Metazoa</taxon>
        <taxon>Spiralia</taxon>
        <taxon>Gnathifera</taxon>
        <taxon>Rotifera</taxon>
        <taxon>Eurotatoria</taxon>
        <taxon>Bdelloidea</taxon>
        <taxon>Philodinida</taxon>
        <taxon>Philodinidae</taxon>
        <taxon>Rotaria</taxon>
    </lineage>
</organism>
<evidence type="ECO:0000313" key="2">
    <source>
        <dbReference type="EMBL" id="CAF4214242.1"/>
    </source>
</evidence>
<dbReference type="Proteomes" id="UP000681967">
    <property type="component" value="Unassembled WGS sequence"/>
</dbReference>
<dbReference type="EMBL" id="CAJOBJ010042796">
    <property type="protein sequence ID" value="CAF4334905.1"/>
    <property type="molecule type" value="Genomic_DNA"/>
</dbReference>
<name>A0A8S2S7J4_9BILA</name>
<dbReference type="Proteomes" id="UP000681720">
    <property type="component" value="Unassembled WGS sequence"/>
</dbReference>
<dbReference type="EMBL" id="CAJOBH010019582">
    <property type="protein sequence ID" value="CAF4213634.1"/>
    <property type="molecule type" value="Genomic_DNA"/>
</dbReference>
<protein>
    <submittedName>
        <fullName evidence="2">Uncharacterized protein</fullName>
    </submittedName>
</protein>